<proteinExistence type="predicted"/>
<keyword evidence="3" id="KW-1185">Reference proteome</keyword>
<comment type="caution">
    <text evidence="2">The sequence shown here is derived from an EMBL/GenBank/DDBJ whole genome shotgun (WGS) entry which is preliminary data.</text>
</comment>
<gene>
    <name evidence="2" type="ORF">TIFTF001_052858</name>
</gene>
<keyword evidence="1" id="KW-0472">Membrane</keyword>
<keyword evidence="1" id="KW-0812">Transmembrane</keyword>
<dbReference type="Proteomes" id="UP001187192">
    <property type="component" value="Unassembled WGS sequence"/>
</dbReference>
<reference evidence="2" key="1">
    <citation type="submission" date="2023-07" db="EMBL/GenBank/DDBJ databases">
        <title>draft genome sequence of fig (Ficus carica).</title>
        <authorList>
            <person name="Takahashi T."/>
            <person name="Nishimura K."/>
        </authorList>
    </citation>
    <scope>NUCLEOTIDE SEQUENCE</scope>
</reference>
<dbReference type="AlphaFoldDB" id="A0AA88JFW1"/>
<name>A0AA88JFW1_FICCA</name>
<evidence type="ECO:0000313" key="2">
    <source>
        <dbReference type="EMBL" id="GMN72440.1"/>
    </source>
</evidence>
<keyword evidence="1" id="KW-1133">Transmembrane helix</keyword>
<feature type="transmembrane region" description="Helical" evidence="1">
    <location>
        <begin position="49"/>
        <end position="67"/>
    </location>
</feature>
<accession>A0AA88JFW1</accession>
<sequence length="192" mass="21133">MVYTISGIRFPAIPSAHGLSSRSSFNGDRRSPGLSLLLKKNSVSRNPSFSIFLPVFLPFLAVIFLCYRGSDSLHDEWKIFAKNSDKVLVPGGKSDASAPVTVSEDSQVLDVEDLIMEDVKAVEDTVIFPSQVADLDDNDLLEETSGPLEVVTSTTTVETTEIKRTIPPPGTGQRIYEIDPALNVHRQHLDYR</sequence>
<dbReference type="EMBL" id="BTGU01011652">
    <property type="protein sequence ID" value="GMN72440.1"/>
    <property type="molecule type" value="Genomic_DNA"/>
</dbReference>
<organism evidence="2 3">
    <name type="scientific">Ficus carica</name>
    <name type="common">Common fig</name>
    <dbReference type="NCBI Taxonomy" id="3494"/>
    <lineage>
        <taxon>Eukaryota</taxon>
        <taxon>Viridiplantae</taxon>
        <taxon>Streptophyta</taxon>
        <taxon>Embryophyta</taxon>
        <taxon>Tracheophyta</taxon>
        <taxon>Spermatophyta</taxon>
        <taxon>Magnoliopsida</taxon>
        <taxon>eudicotyledons</taxon>
        <taxon>Gunneridae</taxon>
        <taxon>Pentapetalae</taxon>
        <taxon>rosids</taxon>
        <taxon>fabids</taxon>
        <taxon>Rosales</taxon>
        <taxon>Moraceae</taxon>
        <taxon>Ficeae</taxon>
        <taxon>Ficus</taxon>
    </lineage>
</organism>
<evidence type="ECO:0000313" key="3">
    <source>
        <dbReference type="Proteomes" id="UP001187192"/>
    </source>
</evidence>
<protein>
    <submittedName>
        <fullName evidence="2">Uncharacterized protein</fullName>
    </submittedName>
</protein>
<evidence type="ECO:0000256" key="1">
    <source>
        <dbReference type="SAM" id="Phobius"/>
    </source>
</evidence>